<dbReference type="SMART" id="SM00382">
    <property type="entry name" value="AAA"/>
    <property type="match status" value="1"/>
</dbReference>
<dbReference type="Gene3D" id="3.40.50.300">
    <property type="entry name" value="P-loop containing nucleotide triphosphate hydrolases"/>
    <property type="match status" value="1"/>
</dbReference>
<name>A0ABX6JY53_9MICO</name>
<organism evidence="6 7">
    <name type="scientific">Leucobacter coleopterorum</name>
    <dbReference type="NCBI Taxonomy" id="2714933"/>
    <lineage>
        <taxon>Bacteria</taxon>
        <taxon>Bacillati</taxon>
        <taxon>Actinomycetota</taxon>
        <taxon>Actinomycetes</taxon>
        <taxon>Micrococcales</taxon>
        <taxon>Microbacteriaceae</taxon>
        <taxon>Leucobacter</taxon>
    </lineage>
</organism>
<keyword evidence="1" id="KW-0813">Transport</keyword>
<accession>A0ABX6JY53</accession>
<evidence type="ECO:0000259" key="5">
    <source>
        <dbReference type="PROSITE" id="PS50893"/>
    </source>
</evidence>
<dbReference type="SUPFAM" id="SSF52540">
    <property type="entry name" value="P-loop containing nucleoside triphosphate hydrolases"/>
    <property type="match status" value="1"/>
</dbReference>
<dbReference type="Proteomes" id="UP000503441">
    <property type="component" value="Chromosome"/>
</dbReference>
<sequence>MGLMAVARHMTMPTLPTMGDVVCSAEAVTLSRGGRVLLDRVSLEVKAGEVLALLGPNGAGKSTLLNLLSGDMAPDSGTIQFGHRDISDWSLGDLSRRRSVLLQDNQLLFPFTVHQVVEMGRAPWRRTPLEDEDNSAISEAIEAADIAHLGTRRVPSLSGGERARTAFARVMAGRTGVLMLDEPTAALDLGHQEAVLSLARDRAAAGDAVLVVLHDLNLAAAYADRIALLRDGKIVACDEPARVLSAEIVSDVYRTPVEVIPHPITGVGIVMPLRG</sequence>
<evidence type="ECO:0000256" key="1">
    <source>
        <dbReference type="ARBA" id="ARBA00022448"/>
    </source>
</evidence>
<feature type="domain" description="ABC transporter" evidence="5">
    <location>
        <begin position="23"/>
        <end position="256"/>
    </location>
</feature>
<dbReference type="PANTHER" id="PTHR42794:SF1">
    <property type="entry name" value="HEMIN IMPORT ATP-BINDING PROTEIN HMUV"/>
    <property type="match status" value="1"/>
</dbReference>
<dbReference type="Pfam" id="PF00005">
    <property type="entry name" value="ABC_tran"/>
    <property type="match status" value="1"/>
</dbReference>
<keyword evidence="4" id="KW-1278">Translocase</keyword>
<evidence type="ECO:0000313" key="6">
    <source>
        <dbReference type="EMBL" id="QIM19254.1"/>
    </source>
</evidence>
<reference evidence="6 7" key="1">
    <citation type="submission" date="2020-03" db="EMBL/GenBank/DDBJ databases">
        <title>Leucobacter sp. nov., isolated from beetles.</title>
        <authorList>
            <person name="Hyun D.-W."/>
            <person name="Bae J.-W."/>
        </authorList>
    </citation>
    <scope>NUCLEOTIDE SEQUENCE [LARGE SCALE GENOMIC DNA]</scope>
    <source>
        <strain evidence="6 7">HDW9A</strain>
    </source>
</reference>
<dbReference type="PROSITE" id="PS50893">
    <property type="entry name" value="ABC_TRANSPORTER_2"/>
    <property type="match status" value="1"/>
</dbReference>
<dbReference type="PANTHER" id="PTHR42794">
    <property type="entry name" value="HEMIN IMPORT ATP-BINDING PROTEIN HMUV"/>
    <property type="match status" value="1"/>
</dbReference>
<evidence type="ECO:0000256" key="2">
    <source>
        <dbReference type="ARBA" id="ARBA00022741"/>
    </source>
</evidence>
<keyword evidence="2" id="KW-0547">Nucleotide-binding</keyword>
<evidence type="ECO:0000256" key="4">
    <source>
        <dbReference type="ARBA" id="ARBA00022967"/>
    </source>
</evidence>
<proteinExistence type="predicted"/>
<evidence type="ECO:0000313" key="7">
    <source>
        <dbReference type="Proteomes" id="UP000503441"/>
    </source>
</evidence>
<protein>
    <submittedName>
        <fullName evidence="6">Heme ABC transporter ATP-binding protein</fullName>
    </submittedName>
</protein>
<keyword evidence="3 6" id="KW-0067">ATP-binding</keyword>
<dbReference type="CDD" id="cd03214">
    <property type="entry name" value="ABC_Iron-Siderophores_B12_Hemin"/>
    <property type="match status" value="1"/>
</dbReference>
<dbReference type="InterPro" id="IPR003439">
    <property type="entry name" value="ABC_transporter-like_ATP-bd"/>
</dbReference>
<keyword evidence="7" id="KW-1185">Reference proteome</keyword>
<evidence type="ECO:0000256" key="3">
    <source>
        <dbReference type="ARBA" id="ARBA00022840"/>
    </source>
</evidence>
<dbReference type="GO" id="GO:0005524">
    <property type="term" value="F:ATP binding"/>
    <property type="evidence" value="ECO:0007669"/>
    <property type="project" value="UniProtKB-KW"/>
</dbReference>
<dbReference type="InterPro" id="IPR003593">
    <property type="entry name" value="AAA+_ATPase"/>
</dbReference>
<dbReference type="InterPro" id="IPR027417">
    <property type="entry name" value="P-loop_NTPase"/>
</dbReference>
<dbReference type="NCBIfam" id="NF010068">
    <property type="entry name" value="PRK13548.1"/>
    <property type="match status" value="1"/>
</dbReference>
<dbReference type="EMBL" id="CP049933">
    <property type="protein sequence ID" value="QIM19254.1"/>
    <property type="molecule type" value="Genomic_DNA"/>
</dbReference>
<gene>
    <name evidence="6" type="ORF">G7066_13020</name>
</gene>